<keyword evidence="2" id="KW-1185">Reference proteome</keyword>
<comment type="caution">
    <text evidence="1">The sequence shown here is derived from an EMBL/GenBank/DDBJ whole genome shotgun (WGS) entry which is preliminary data.</text>
</comment>
<gene>
    <name evidence="1" type="ORF">E2C01_074904</name>
</gene>
<proteinExistence type="predicted"/>
<accession>A0A5B7IED7</accession>
<sequence length="67" mass="7335">MHCLRPTPAGRVSDICLRRGVRGACCGRRRVTGPVSRPLTTESCHLRSKGWRDITRGAGVVTLLYNG</sequence>
<dbReference type="AlphaFoldDB" id="A0A5B7IED7"/>
<evidence type="ECO:0000313" key="2">
    <source>
        <dbReference type="Proteomes" id="UP000324222"/>
    </source>
</evidence>
<reference evidence="1 2" key="1">
    <citation type="submission" date="2019-05" db="EMBL/GenBank/DDBJ databases">
        <title>Another draft genome of Portunus trituberculatus and its Hox gene families provides insights of decapod evolution.</title>
        <authorList>
            <person name="Jeong J.-H."/>
            <person name="Song I."/>
            <person name="Kim S."/>
            <person name="Choi T."/>
            <person name="Kim D."/>
            <person name="Ryu S."/>
            <person name="Kim W."/>
        </authorList>
    </citation>
    <scope>NUCLEOTIDE SEQUENCE [LARGE SCALE GENOMIC DNA]</scope>
    <source>
        <tissue evidence="1">Muscle</tissue>
    </source>
</reference>
<protein>
    <submittedName>
        <fullName evidence="1">Uncharacterized protein</fullName>
    </submittedName>
</protein>
<dbReference type="EMBL" id="VSRR010053715">
    <property type="protein sequence ID" value="MPC80326.1"/>
    <property type="molecule type" value="Genomic_DNA"/>
</dbReference>
<evidence type="ECO:0000313" key="1">
    <source>
        <dbReference type="EMBL" id="MPC80326.1"/>
    </source>
</evidence>
<dbReference type="Proteomes" id="UP000324222">
    <property type="component" value="Unassembled WGS sequence"/>
</dbReference>
<name>A0A5B7IED7_PORTR</name>
<organism evidence="1 2">
    <name type="scientific">Portunus trituberculatus</name>
    <name type="common">Swimming crab</name>
    <name type="synonym">Neptunus trituberculatus</name>
    <dbReference type="NCBI Taxonomy" id="210409"/>
    <lineage>
        <taxon>Eukaryota</taxon>
        <taxon>Metazoa</taxon>
        <taxon>Ecdysozoa</taxon>
        <taxon>Arthropoda</taxon>
        <taxon>Crustacea</taxon>
        <taxon>Multicrustacea</taxon>
        <taxon>Malacostraca</taxon>
        <taxon>Eumalacostraca</taxon>
        <taxon>Eucarida</taxon>
        <taxon>Decapoda</taxon>
        <taxon>Pleocyemata</taxon>
        <taxon>Brachyura</taxon>
        <taxon>Eubrachyura</taxon>
        <taxon>Portunoidea</taxon>
        <taxon>Portunidae</taxon>
        <taxon>Portuninae</taxon>
        <taxon>Portunus</taxon>
    </lineage>
</organism>